<keyword evidence="1" id="KW-0175">Coiled coil</keyword>
<accession>A0A0A2BZM7</accession>
<gene>
    <name evidence="3" type="ORF">EV03_1908</name>
</gene>
<protein>
    <submittedName>
        <fullName evidence="3">Uncharacterized protein</fullName>
    </submittedName>
</protein>
<evidence type="ECO:0000313" key="3">
    <source>
        <dbReference type="EMBL" id="KGG19523.1"/>
    </source>
</evidence>
<reference evidence="4" key="1">
    <citation type="journal article" date="2014" name="Sci. Data">
        <title>Genomes of diverse isolates of the marine cyanobacterium Prochlorococcus.</title>
        <authorList>
            <person name="Biller S."/>
            <person name="Berube P."/>
            <person name="Thompson J."/>
            <person name="Kelly L."/>
            <person name="Roggensack S."/>
            <person name="Awad L."/>
            <person name="Roache-Johnson K."/>
            <person name="Ding H."/>
            <person name="Giovannoni S.J."/>
            <person name="Moore L.R."/>
            <person name="Chisholm S.W."/>
        </authorList>
    </citation>
    <scope>NUCLEOTIDE SEQUENCE [LARGE SCALE GENOMIC DNA]</scope>
    <source>
        <strain evidence="4">PAC1</strain>
    </source>
</reference>
<dbReference type="Proteomes" id="UP000030392">
    <property type="component" value="Unassembled WGS sequence"/>
</dbReference>
<feature type="region of interest" description="Disordered" evidence="2">
    <location>
        <begin position="1"/>
        <end position="25"/>
    </location>
</feature>
<name>A0A0A2BZM7_PROMR</name>
<dbReference type="EMBL" id="JNAX01000015">
    <property type="protein sequence ID" value="KGG19523.1"/>
    <property type="molecule type" value="Genomic_DNA"/>
</dbReference>
<evidence type="ECO:0000256" key="1">
    <source>
        <dbReference type="SAM" id="Coils"/>
    </source>
</evidence>
<organism evidence="3 4">
    <name type="scientific">Prochlorococcus marinus str. PAC1</name>
    <dbReference type="NCBI Taxonomy" id="59924"/>
    <lineage>
        <taxon>Bacteria</taxon>
        <taxon>Bacillati</taxon>
        <taxon>Cyanobacteriota</taxon>
        <taxon>Cyanophyceae</taxon>
        <taxon>Synechococcales</taxon>
        <taxon>Prochlorococcaceae</taxon>
        <taxon>Prochlorococcus</taxon>
    </lineage>
</organism>
<evidence type="ECO:0000313" key="4">
    <source>
        <dbReference type="Proteomes" id="UP000030392"/>
    </source>
</evidence>
<comment type="caution">
    <text evidence="3">The sequence shown here is derived from an EMBL/GenBank/DDBJ whole genome shotgun (WGS) entry which is preliminary data.</text>
</comment>
<dbReference type="AlphaFoldDB" id="A0A0A2BZM7"/>
<sequence>MASNQANTSISFNEQSSFSASGKQVPAALSMMVDSMTSMVERAKIDLENADQRARADLENIDQRARKDVALLDQRAREDIQKVDKKARKDIAILDKRAREDHELLRKVRKSKGLTS</sequence>
<evidence type="ECO:0000256" key="2">
    <source>
        <dbReference type="SAM" id="MobiDB-lite"/>
    </source>
</evidence>
<dbReference type="RefSeq" id="WP_036907149.1">
    <property type="nucleotide sequence ID" value="NZ_CP138967.1"/>
</dbReference>
<feature type="compositionally biased region" description="Polar residues" evidence="2">
    <location>
        <begin position="1"/>
        <end position="22"/>
    </location>
</feature>
<proteinExistence type="predicted"/>
<feature type="coiled-coil region" evidence="1">
    <location>
        <begin position="33"/>
        <end position="60"/>
    </location>
</feature>